<dbReference type="Pfam" id="PF02864">
    <property type="entry name" value="STAT_bind"/>
    <property type="match status" value="1"/>
</dbReference>
<dbReference type="Pfam" id="PF00017">
    <property type="entry name" value="SH2"/>
    <property type="match status" value="1"/>
</dbReference>
<dbReference type="Gene3D" id="1.20.1050.20">
    <property type="entry name" value="STAT transcription factor, all-alpha domain"/>
    <property type="match status" value="1"/>
</dbReference>
<reference evidence="14" key="1">
    <citation type="submission" date="2025-08" db="UniProtKB">
        <authorList>
            <consortium name="Ensembl"/>
        </authorList>
    </citation>
    <scope>IDENTIFICATION</scope>
</reference>
<dbReference type="FunFam" id="1.20.1050.20:FF:000001">
    <property type="entry name" value="Signal transducer and activator of transcription"/>
    <property type="match status" value="1"/>
</dbReference>
<protein>
    <submittedName>
        <fullName evidence="14">Uncharacterized protein</fullName>
    </submittedName>
</protein>
<dbReference type="Gene3D" id="3.30.505.10">
    <property type="entry name" value="SH2 domain"/>
    <property type="match status" value="1"/>
</dbReference>
<feature type="region of interest" description="Disordered" evidence="13">
    <location>
        <begin position="360"/>
        <end position="383"/>
    </location>
</feature>
<dbReference type="GO" id="GO:0003677">
    <property type="term" value="F:DNA binding"/>
    <property type="evidence" value="ECO:0007669"/>
    <property type="project" value="UniProtKB-KW"/>
</dbReference>
<keyword evidence="15" id="KW-1185">Reference proteome</keyword>
<dbReference type="Gene3D" id="2.60.40.630">
    <property type="entry name" value="STAT transcription factor, DNA-binding domain"/>
    <property type="match status" value="1"/>
</dbReference>
<dbReference type="InterPro" id="IPR008967">
    <property type="entry name" value="p53-like_TF_DNA-bd_sf"/>
</dbReference>
<feature type="compositionally biased region" description="Polar residues" evidence="13">
    <location>
        <begin position="131"/>
        <end position="145"/>
    </location>
</feature>
<evidence type="ECO:0000256" key="4">
    <source>
        <dbReference type="ARBA" id="ARBA00022490"/>
    </source>
</evidence>
<feature type="compositionally biased region" description="Basic and acidic residues" evidence="13">
    <location>
        <begin position="30"/>
        <end position="120"/>
    </location>
</feature>
<keyword evidence="11" id="KW-0539">Nucleus</keyword>
<evidence type="ECO:0000256" key="12">
    <source>
        <dbReference type="SAM" id="Coils"/>
    </source>
</evidence>
<dbReference type="Pfam" id="PF01017">
    <property type="entry name" value="STAT_alpha"/>
    <property type="match status" value="1"/>
</dbReference>
<dbReference type="SUPFAM" id="SSF55550">
    <property type="entry name" value="SH2 domain"/>
    <property type="match status" value="1"/>
</dbReference>
<evidence type="ECO:0000313" key="15">
    <source>
        <dbReference type="Proteomes" id="UP000694382"/>
    </source>
</evidence>
<feature type="compositionally biased region" description="Low complexity" evidence="13">
    <location>
        <begin position="183"/>
        <end position="192"/>
    </location>
</feature>
<evidence type="ECO:0000256" key="13">
    <source>
        <dbReference type="SAM" id="MobiDB-lite"/>
    </source>
</evidence>
<evidence type="ECO:0000256" key="8">
    <source>
        <dbReference type="ARBA" id="ARBA00023125"/>
    </source>
</evidence>
<name>A0A8C3NKR2_GEOPR</name>
<keyword evidence="7" id="KW-0805">Transcription regulation</keyword>
<dbReference type="Gene3D" id="1.10.238.10">
    <property type="entry name" value="EF-hand"/>
    <property type="match status" value="1"/>
</dbReference>
<dbReference type="GO" id="GO:0003700">
    <property type="term" value="F:DNA-binding transcription factor activity"/>
    <property type="evidence" value="ECO:0007669"/>
    <property type="project" value="InterPro"/>
</dbReference>
<dbReference type="InterPro" id="IPR036860">
    <property type="entry name" value="SH2_dom_sf"/>
</dbReference>
<evidence type="ECO:0000256" key="7">
    <source>
        <dbReference type="ARBA" id="ARBA00023015"/>
    </source>
</evidence>
<keyword evidence="8" id="KW-0238">DNA-binding</keyword>
<dbReference type="InterPro" id="IPR036535">
    <property type="entry name" value="STAT_N_sf"/>
</dbReference>
<dbReference type="SUPFAM" id="SSF49417">
    <property type="entry name" value="p53-like transcription factors"/>
    <property type="match status" value="1"/>
</dbReference>
<dbReference type="FunFam" id="1.10.238.10:FF:000012">
    <property type="entry name" value="Signal transducer and activator of transcription"/>
    <property type="match status" value="1"/>
</dbReference>
<evidence type="ECO:0000256" key="5">
    <source>
        <dbReference type="ARBA" id="ARBA00022553"/>
    </source>
</evidence>
<feature type="compositionally biased region" description="Basic and acidic residues" evidence="13">
    <location>
        <begin position="168"/>
        <end position="182"/>
    </location>
</feature>
<dbReference type="InterPro" id="IPR013801">
    <property type="entry name" value="STAT_TF_DNA-bd"/>
</dbReference>
<evidence type="ECO:0000256" key="3">
    <source>
        <dbReference type="ARBA" id="ARBA00005586"/>
    </source>
</evidence>
<dbReference type="Pfam" id="PF21354">
    <property type="entry name" value="STAT_linker"/>
    <property type="match status" value="1"/>
</dbReference>
<dbReference type="InterPro" id="IPR013799">
    <property type="entry name" value="STAT_TF_prot_interaction"/>
</dbReference>
<dbReference type="PROSITE" id="PS50001">
    <property type="entry name" value="SH2"/>
    <property type="match status" value="1"/>
</dbReference>
<dbReference type="Pfam" id="PF02865">
    <property type="entry name" value="STAT_int"/>
    <property type="match status" value="1"/>
</dbReference>
<dbReference type="InterPro" id="IPR015988">
    <property type="entry name" value="STAT_TF_CC"/>
</dbReference>
<dbReference type="FunFam" id="2.60.40.630:FF:000004">
    <property type="entry name" value="Signal transducer and activator of transcription"/>
    <property type="match status" value="1"/>
</dbReference>
<sequence>MTEQSGEGAWPARLPALVPAEDAAAGPRPPQREQGDPREQPGPERRDPREHREPEQRDPREQPGPEQRDPREQPEPNRSRGTPETEQERGDPRDHPEPEQRDPREQPGTEQEQRDPRDQAGAEEPPGPNRSPGTTQNQSRGTPGTEQERRFPREGSGPSRSGGSPGRAQDRAGAEVPQDRAGAEVPPGAAVPPCRRCCRQVRGVQMCPAVTRGCFSPSVTPGGSRDAPDPLSVPLPPSMAQWQEVQGLANTYLEQVHQLYAGSALPMAVRQSLAAWIESQNWRQAAEPLCSHARMLFHSLLVLLGERLGSLGSDCEDFMLKHNLRKAHRDLQAEFDEKPERFANLVANLLQEERRILRLGQEGAQEGSVPTPSPAPESGREQQIQRRLAEFHTALQDAERSFRHLEDLQDAFDFCFKVHYRPDEERNRDPGYLQELQSLQAKLQNLDRQRREVLAQMQQLLGRSETLQELLQQELGGWRARQQRLCLGGSADTNLRPLETWFTELGQGLFQLPQLLRALGDLRQKVTYARDPLVAETPLLEQRLQEQLTHLLRSAFVVEQQPSTPNAGKRPLVLRTAGKFSSRARLLVRLHDRNHRMETRIHIDRDPPNIKGFRRFNILTSSSKTLLAGDSPQEGLVCDFQYLTLKEQKDSRAGKGKGASGEGPLVVTEELHLITFTLAYAYCGLELELEATTLPFVIISNNNQFSSAWASILWFNMLSSDAKAQQFFSSPPPAPWPQLAEVLSWQFQSVAERGLSRDNLLMLAKKLLGSKPSPDSTVAWHKFSKDGASGFSFWAWLDGILGLLQEHLKQLWKNGLILGFVSRKQEEKLLRSKRTGTFLLRFSESVLGGVTFTWVEHHETGPPTFHAVEPYTALELVSLALPDIIRDYHMSLEEKNPENPLKFLYPSTPRDEAFGPYYSQRLKGNLSESQKYLNRRLIRVSSRPPNRHQTEEELLVATENLGTLQLQPRGHLGTPGDLGTPLGVATSPGTLQVTPGNLGTFQGVATSPGTPQVTPGNLGTFQGVATSPGTPQVTPGNLGTFQGVATSPGTLQVTPGNLGTPQTLQMVATSPEMPQVTPGNLGTFQGVAVSPGTPQVTPGSLGTFQGVATSSGTLQVTSGNLGTPKVVATSLETLQVTGLGTLQPQPQSLEPPQVTPGAPNLQGTLQVAPGAVGSLQVLPGGLQVLQVASGDLGTLQGTAEPPRVPEEQGTLPAELRDLELLPGGQDMQELLQGLEPPSGTLGTLGTLGVAELMPDEVATLEESLEESFQLSPGTAALLAQHDPFLPQPEDSALPSVPSLFTDLPPLHIDASDFQ</sequence>
<organism evidence="14 15">
    <name type="scientific">Geospiza parvula</name>
    <name type="common">Small tree-finch</name>
    <name type="synonym">Camarhynchus parvulus</name>
    <dbReference type="NCBI Taxonomy" id="87175"/>
    <lineage>
        <taxon>Eukaryota</taxon>
        <taxon>Metazoa</taxon>
        <taxon>Chordata</taxon>
        <taxon>Craniata</taxon>
        <taxon>Vertebrata</taxon>
        <taxon>Euteleostomi</taxon>
        <taxon>Archelosauria</taxon>
        <taxon>Archosauria</taxon>
        <taxon>Dinosauria</taxon>
        <taxon>Saurischia</taxon>
        <taxon>Theropoda</taxon>
        <taxon>Coelurosauria</taxon>
        <taxon>Aves</taxon>
        <taxon>Neognathae</taxon>
        <taxon>Neoaves</taxon>
        <taxon>Telluraves</taxon>
        <taxon>Australaves</taxon>
        <taxon>Passeriformes</taxon>
        <taxon>Thraupidae</taxon>
        <taxon>Camarhynchus</taxon>
    </lineage>
</organism>
<evidence type="ECO:0000256" key="10">
    <source>
        <dbReference type="ARBA" id="ARBA00023163"/>
    </source>
</evidence>
<evidence type="ECO:0000313" key="14">
    <source>
        <dbReference type="Ensembl" id="ENSCPVP00000022644.2"/>
    </source>
</evidence>
<keyword evidence="5" id="KW-0597">Phosphoprotein</keyword>
<accession>A0A8C3NKR2</accession>
<dbReference type="PANTHER" id="PTHR11801">
    <property type="entry name" value="SIGNAL TRANSDUCER AND ACTIVATOR OF TRANSCRIPTION"/>
    <property type="match status" value="1"/>
</dbReference>
<comment type="similarity">
    <text evidence="3">Belongs to the transcription factor STAT family.</text>
</comment>
<dbReference type="InterPro" id="IPR048988">
    <property type="entry name" value="STAT_linker"/>
</dbReference>
<dbReference type="SMART" id="SM00964">
    <property type="entry name" value="STAT_int"/>
    <property type="match status" value="1"/>
</dbReference>
<dbReference type="FunFam" id="3.30.505.10:FF:000003">
    <property type="entry name" value="Signal transducer and activator of transcription"/>
    <property type="match status" value="1"/>
</dbReference>
<dbReference type="InterPro" id="IPR000980">
    <property type="entry name" value="SH2"/>
</dbReference>
<keyword evidence="6" id="KW-0727">SH2 domain</keyword>
<dbReference type="Gene3D" id="1.10.532.10">
    <property type="entry name" value="STAT transcription factor, N-terminal domain"/>
    <property type="match status" value="1"/>
</dbReference>
<accession>A0A8U8C7I7</accession>
<keyword evidence="12" id="KW-0175">Coiled coil</keyword>
<dbReference type="InterPro" id="IPR013800">
    <property type="entry name" value="STAT_TF_alpha"/>
</dbReference>
<proteinExistence type="inferred from homology"/>
<keyword evidence="10" id="KW-0804">Transcription</keyword>
<dbReference type="InterPro" id="IPR001217">
    <property type="entry name" value="STAT"/>
</dbReference>
<evidence type="ECO:0000256" key="1">
    <source>
        <dbReference type="ARBA" id="ARBA00004123"/>
    </source>
</evidence>
<evidence type="ECO:0000256" key="11">
    <source>
        <dbReference type="ARBA" id="ARBA00023242"/>
    </source>
</evidence>
<dbReference type="Proteomes" id="UP000694382">
    <property type="component" value="Unassembled WGS sequence"/>
</dbReference>
<feature type="region of interest" description="Disordered" evidence="13">
    <location>
        <begin position="1"/>
        <end position="192"/>
    </location>
</feature>
<feature type="coiled-coil region" evidence="12">
    <location>
        <begin position="436"/>
        <end position="463"/>
    </location>
</feature>
<evidence type="ECO:0000256" key="6">
    <source>
        <dbReference type="ARBA" id="ARBA00022999"/>
    </source>
</evidence>
<reference evidence="14" key="2">
    <citation type="submission" date="2025-09" db="UniProtKB">
        <authorList>
            <consortium name="Ensembl"/>
        </authorList>
    </citation>
    <scope>IDENTIFICATION</scope>
</reference>
<dbReference type="SUPFAM" id="SSF48092">
    <property type="entry name" value="Transcription factor STAT-4 N-domain"/>
    <property type="match status" value="1"/>
</dbReference>
<dbReference type="SUPFAM" id="SSF47655">
    <property type="entry name" value="STAT"/>
    <property type="match status" value="1"/>
</dbReference>
<dbReference type="InterPro" id="IPR012345">
    <property type="entry name" value="STAT_TF_DNA-bd_N"/>
</dbReference>
<dbReference type="GO" id="GO:0019221">
    <property type="term" value="P:cytokine-mediated signaling pathway"/>
    <property type="evidence" value="ECO:0007669"/>
    <property type="project" value="UniProtKB-ARBA"/>
</dbReference>
<keyword evidence="4" id="KW-0963">Cytoplasm</keyword>
<dbReference type="GO" id="GO:0005634">
    <property type="term" value="C:nucleus"/>
    <property type="evidence" value="ECO:0007669"/>
    <property type="project" value="UniProtKB-SubCell"/>
</dbReference>
<evidence type="ECO:0000256" key="9">
    <source>
        <dbReference type="ARBA" id="ARBA00023159"/>
    </source>
</evidence>
<dbReference type="Ensembl" id="ENSCPVT00000023640.2">
    <property type="protein sequence ID" value="ENSCPVP00000022644.2"/>
    <property type="gene ID" value="ENSCPVG00000016202.2"/>
</dbReference>
<comment type="subcellular location">
    <subcellularLocation>
        <location evidence="2">Cytoplasm</location>
    </subcellularLocation>
    <subcellularLocation>
        <location evidence="1">Nucleus</location>
    </subcellularLocation>
</comment>
<dbReference type="GO" id="GO:0005737">
    <property type="term" value="C:cytoplasm"/>
    <property type="evidence" value="ECO:0007669"/>
    <property type="project" value="UniProtKB-SubCell"/>
</dbReference>
<keyword evidence="9" id="KW-0010">Activator</keyword>
<evidence type="ECO:0000256" key="2">
    <source>
        <dbReference type="ARBA" id="ARBA00004496"/>
    </source>
</evidence>